<dbReference type="NCBIfam" id="NF004623">
    <property type="entry name" value="PRK05963.1"/>
    <property type="match status" value="1"/>
</dbReference>
<dbReference type="PANTHER" id="PTHR34069:SF2">
    <property type="entry name" value="BETA-KETOACYL-[ACYL-CARRIER-PROTEIN] SYNTHASE III"/>
    <property type="match status" value="1"/>
</dbReference>
<dbReference type="EMBL" id="NVUS01000004">
    <property type="protein sequence ID" value="PCJ02615.1"/>
    <property type="molecule type" value="Genomic_DNA"/>
</dbReference>
<evidence type="ECO:0000259" key="5">
    <source>
        <dbReference type="Pfam" id="PF08545"/>
    </source>
</evidence>
<accession>A0A2A4Z6J9</accession>
<keyword evidence="2 3" id="KW-0012">Acyltransferase</keyword>
<dbReference type="GO" id="GO:0006633">
    <property type="term" value="P:fatty acid biosynthetic process"/>
    <property type="evidence" value="ECO:0007669"/>
    <property type="project" value="InterPro"/>
</dbReference>
<name>A0A2A4Z6J9_9PROT</name>
<gene>
    <name evidence="3" type="primary">bioZ</name>
    <name evidence="6" type="ORF">COB13_04860</name>
</gene>
<evidence type="ECO:0000256" key="2">
    <source>
        <dbReference type="ARBA" id="ARBA00023315"/>
    </source>
</evidence>
<dbReference type="NCBIfam" id="NF006829">
    <property type="entry name" value="PRK09352.1"/>
    <property type="match status" value="1"/>
</dbReference>
<dbReference type="InterPro" id="IPR013747">
    <property type="entry name" value="ACP_syn_III_C"/>
</dbReference>
<comment type="caution">
    <text evidence="6">The sequence shown here is derived from an EMBL/GenBank/DDBJ whole genome shotgun (WGS) entry which is preliminary data.</text>
</comment>
<dbReference type="InterPro" id="IPR013751">
    <property type="entry name" value="ACP_syn_III_N"/>
</dbReference>
<dbReference type="Gene3D" id="3.40.47.10">
    <property type="match status" value="1"/>
</dbReference>
<dbReference type="GO" id="GO:0009102">
    <property type="term" value="P:biotin biosynthetic process"/>
    <property type="evidence" value="ECO:0007669"/>
    <property type="project" value="UniProtKB-UniRule"/>
</dbReference>
<comment type="catalytic activity">
    <reaction evidence="3">
        <text>malonyl-[ACP] + an acyl-CoA + H(+) = a 3-oxoacyl-[ACP] + CO2 + CoA</text>
        <dbReference type="Rhea" id="RHEA:44448"/>
        <dbReference type="Rhea" id="RHEA-COMP:9623"/>
        <dbReference type="Rhea" id="RHEA-COMP:9916"/>
        <dbReference type="ChEBI" id="CHEBI:15378"/>
        <dbReference type="ChEBI" id="CHEBI:16526"/>
        <dbReference type="ChEBI" id="CHEBI:57287"/>
        <dbReference type="ChEBI" id="CHEBI:58342"/>
        <dbReference type="ChEBI" id="CHEBI:78449"/>
        <dbReference type="ChEBI" id="CHEBI:78776"/>
    </reaction>
</comment>
<dbReference type="InterPro" id="IPR016039">
    <property type="entry name" value="Thiolase-like"/>
</dbReference>
<evidence type="ECO:0000259" key="4">
    <source>
        <dbReference type="Pfam" id="PF08541"/>
    </source>
</evidence>
<dbReference type="SUPFAM" id="SSF53901">
    <property type="entry name" value="Thiolase-like"/>
    <property type="match status" value="1"/>
</dbReference>
<comment type="pathway">
    <text evidence="3">Cofactor biosynthesis; biotin biosynthesis.</text>
</comment>
<feature type="active site" evidence="3">
    <location>
        <position position="282"/>
    </location>
</feature>
<dbReference type="InterPro" id="IPR046403">
    <property type="entry name" value="BioZ"/>
</dbReference>
<keyword evidence="1 3" id="KW-0808">Transferase</keyword>
<dbReference type="GO" id="GO:0004315">
    <property type="term" value="F:3-oxoacyl-[acyl-carrier-protein] synthase activity"/>
    <property type="evidence" value="ECO:0007669"/>
    <property type="project" value="InterPro"/>
</dbReference>
<dbReference type="CDD" id="cd00830">
    <property type="entry name" value="KAS_III"/>
    <property type="match status" value="1"/>
</dbReference>
<proteinExistence type="inferred from homology"/>
<comment type="similarity">
    <text evidence="3">Belongs to the thiolase-like superfamily. BioZ family.</text>
</comment>
<dbReference type="Pfam" id="PF08545">
    <property type="entry name" value="ACP_syn_III"/>
    <property type="match status" value="1"/>
</dbReference>
<feature type="active site" evidence="3">
    <location>
        <position position="252"/>
    </location>
</feature>
<dbReference type="UniPathway" id="UPA00078"/>
<sequence length="325" mass="34492">MVGSELVGFGHYAPDNVVKNAEIEARLGLGEGWIEKRSGIQERRYVNDDQALTDIAYCAGKMAIEQSGYKAADFAMLILATSTPDHLLPPSAPLLAHKLGMTNAGAIDVAGACSGFLYALTFADGFVRTQNKPVLIVAANILSKRINPAEIASAILFADGAGAVVLAPKAGESCILSSKLVADATDYDLIKIKAGGSRQPFADETDLMDTKMSMQQGQKVFSDAVKVMSEVSEYCMGEANVNSFEINHFIPHQANLRIINKVRKNLGLEEDIVAISLDKYGNSSAATIPLTLSLYHERGLINAGDTILMAAIGAGFIGGAAILRV</sequence>
<dbReference type="Pfam" id="PF08541">
    <property type="entry name" value="ACP_syn_III_C"/>
    <property type="match status" value="1"/>
</dbReference>
<reference evidence="6" key="2">
    <citation type="journal article" date="2018" name="ISME J.">
        <title>A dynamic microbial community with high functional redundancy inhabits the cold, oxic subseafloor aquifer.</title>
        <authorList>
            <person name="Tully B.J."/>
            <person name="Wheat C.G."/>
            <person name="Glazer B.T."/>
            <person name="Huber J.A."/>
        </authorList>
    </citation>
    <scope>NUCLEOTIDE SEQUENCE</scope>
    <source>
        <strain evidence="6">NORP83</strain>
    </source>
</reference>
<evidence type="ECO:0000256" key="3">
    <source>
        <dbReference type="HAMAP-Rule" id="MF_02249"/>
    </source>
</evidence>
<reference key="1">
    <citation type="submission" date="2017-08" db="EMBL/GenBank/DDBJ databases">
        <title>A dynamic microbial community with high functional redundancy inhabits the cold, oxic subseafloor aquifer.</title>
        <authorList>
            <person name="Tully B.J."/>
            <person name="Wheat C.G."/>
            <person name="Glazer B.T."/>
            <person name="Huber J.A."/>
        </authorList>
    </citation>
    <scope>NUCLEOTIDE SEQUENCE [LARGE SCALE GENOMIC DNA]</scope>
</reference>
<comment type="function">
    <text evidence="3">Involved in the formation of the biotin precursor pimeloyl-ACP. Catalyzes the condensation of glutaryl-CoA, an intermediate in lysine degradation, with malonyl-ACP to produce 3-oxopimeloyl-ACP.</text>
</comment>
<feature type="domain" description="Beta-ketoacyl-[acyl-carrier-protein] synthase III C-terminal" evidence="4">
    <location>
        <begin position="238"/>
        <end position="324"/>
    </location>
</feature>
<feature type="region of interest" description="ACP-binding" evidence="3">
    <location>
        <begin position="253"/>
        <end position="257"/>
    </location>
</feature>
<feature type="domain" description="Beta-ketoacyl-[acyl-carrier-protein] synthase III N-terminal" evidence="5">
    <location>
        <begin position="107"/>
        <end position="183"/>
    </location>
</feature>
<protein>
    <recommendedName>
        <fullName evidence="3">3-oxopimeloyl-[acyl-carrier-protein] synthase</fullName>
        <shortName evidence="3">3-oxopimeloyl-[ACP] synthase</shortName>
        <ecNumber evidence="3">2.3.1.-</ecNumber>
    </recommendedName>
</protein>
<dbReference type="HAMAP" id="MF_02249">
    <property type="entry name" value="BioZ"/>
    <property type="match status" value="1"/>
</dbReference>
<dbReference type="GO" id="GO:0044550">
    <property type="term" value="P:secondary metabolite biosynthetic process"/>
    <property type="evidence" value="ECO:0007669"/>
    <property type="project" value="TreeGrafter"/>
</dbReference>
<organism evidence="6">
    <name type="scientific">OCS116 cluster bacterium</name>
    <dbReference type="NCBI Taxonomy" id="2030921"/>
    <lineage>
        <taxon>Bacteria</taxon>
        <taxon>Pseudomonadati</taxon>
        <taxon>Pseudomonadota</taxon>
        <taxon>Alphaproteobacteria</taxon>
        <taxon>OCS116 cluster</taxon>
    </lineage>
</organism>
<keyword evidence="3" id="KW-0093">Biotin biosynthesis</keyword>
<evidence type="ECO:0000256" key="1">
    <source>
        <dbReference type="ARBA" id="ARBA00022679"/>
    </source>
</evidence>
<feature type="active site" evidence="3">
    <location>
        <position position="113"/>
    </location>
</feature>
<comment type="catalytic activity">
    <reaction evidence="3">
        <text>glutaryl-CoA + malonyl-[ACP] + H(+) = 3-oxo-6-carboxyhexanoyl-[ACP] + CO2 + CoA</text>
        <dbReference type="Rhea" id="RHEA:67904"/>
        <dbReference type="Rhea" id="RHEA-COMP:9623"/>
        <dbReference type="Rhea" id="RHEA-COMP:17387"/>
        <dbReference type="ChEBI" id="CHEBI:15378"/>
        <dbReference type="ChEBI" id="CHEBI:16526"/>
        <dbReference type="ChEBI" id="CHEBI:57287"/>
        <dbReference type="ChEBI" id="CHEBI:57378"/>
        <dbReference type="ChEBI" id="CHEBI:78449"/>
        <dbReference type="ChEBI" id="CHEBI:176519"/>
    </reaction>
</comment>
<dbReference type="EC" id="2.3.1.-" evidence="3"/>
<evidence type="ECO:0000313" key="6">
    <source>
        <dbReference type="EMBL" id="PCJ02615.1"/>
    </source>
</evidence>
<dbReference type="PANTHER" id="PTHR34069">
    <property type="entry name" value="3-OXOACYL-[ACYL-CARRIER-PROTEIN] SYNTHASE 3"/>
    <property type="match status" value="1"/>
</dbReference>
<dbReference type="AlphaFoldDB" id="A0A2A4Z6J9"/>